<evidence type="ECO:0000313" key="2">
    <source>
        <dbReference type="Proteomes" id="UP001151760"/>
    </source>
</evidence>
<reference evidence="1" key="1">
    <citation type="journal article" date="2022" name="Int. J. Mol. Sci.">
        <title>Draft Genome of Tanacetum Coccineum: Genomic Comparison of Closely Related Tanacetum-Family Plants.</title>
        <authorList>
            <person name="Yamashiro T."/>
            <person name="Shiraishi A."/>
            <person name="Nakayama K."/>
            <person name="Satake H."/>
        </authorList>
    </citation>
    <scope>NUCLEOTIDE SEQUENCE</scope>
</reference>
<accession>A0ABQ4YSF7</accession>
<dbReference type="Proteomes" id="UP001151760">
    <property type="component" value="Unassembled WGS sequence"/>
</dbReference>
<protein>
    <submittedName>
        <fullName evidence="1">Uncharacterized protein</fullName>
    </submittedName>
</protein>
<proteinExistence type="predicted"/>
<keyword evidence="2" id="KW-1185">Reference proteome</keyword>
<name>A0ABQ4YSF7_9ASTR</name>
<gene>
    <name evidence="1" type="ORF">Tco_0729718</name>
</gene>
<sequence length="274" mass="32413">MKRLIIQHETQLAKKAFKDKDDRYLDDICDLEEKLSSHDRIVYKMGQSIQTIHMLGKQPNKVYDHFLKAGLGYKNPEHLKKSIVAQPKMYHGEMLHSTNLNIDSPDSEETLEDAEENRLKMRNKMMGLAFHDLRKRIDVTLLEDRKRRWMSDSQNSLREFYKTNVIPMSNSLSKNLKELQQELIDEVHEMLNIFESMEQKVIEKSPKENIIQNEIDRLLEVSLTREIRDCVLISVEEQKNEMLRNELEKSSSDSKDIQGNLLKRIKILENDFKR</sequence>
<reference evidence="1" key="2">
    <citation type="submission" date="2022-01" db="EMBL/GenBank/DDBJ databases">
        <authorList>
            <person name="Yamashiro T."/>
            <person name="Shiraishi A."/>
            <person name="Satake H."/>
            <person name="Nakayama K."/>
        </authorList>
    </citation>
    <scope>NUCLEOTIDE SEQUENCE</scope>
</reference>
<evidence type="ECO:0000313" key="1">
    <source>
        <dbReference type="EMBL" id="GJS79837.1"/>
    </source>
</evidence>
<organism evidence="1 2">
    <name type="scientific">Tanacetum coccineum</name>
    <dbReference type="NCBI Taxonomy" id="301880"/>
    <lineage>
        <taxon>Eukaryota</taxon>
        <taxon>Viridiplantae</taxon>
        <taxon>Streptophyta</taxon>
        <taxon>Embryophyta</taxon>
        <taxon>Tracheophyta</taxon>
        <taxon>Spermatophyta</taxon>
        <taxon>Magnoliopsida</taxon>
        <taxon>eudicotyledons</taxon>
        <taxon>Gunneridae</taxon>
        <taxon>Pentapetalae</taxon>
        <taxon>asterids</taxon>
        <taxon>campanulids</taxon>
        <taxon>Asterales</taxon>
        <taxon>Asteraceae</taxon>
        <taxon>Asteroideae</taxon>
        <taxon>Anthemideae</taxon>
        <taxon>Anthemidinae</taxon>
        <taxon>Tanacetum</taxon>
    </lineage>
</organism>
<dbReference type="EMBL" id="BQNB010010626">
    <property type="protein sequence ID" value="GJS79837.1"/>
    <property type="molecule type" value="Genomic_DNA"/>
</dbReference>
<comment type="caution">
    <text evidence="1">The sequence shown here is derived from an EMBL/GenBank/DDBJ whole genome shotgun (WGS) entry which is preliminary data.</text>
</comment>